<name>A0ACC2FZI8_DALPE</name>
<comment type="caution">
    <text evidence="1">The sequence shown here is derived from an EMBL/GenBank/DDBJ whole genome shotgun (WGS) entry which is preliminary data.</text>
</comment>
<protein>
    <submittedName>
        <fullName evidence="1">Uncharacterized protein</fullName>
    </submittedName>
</protein>
<evidence type="ECO:0000313" key="1">
    <source>
        <dbReference type="EMBL" id="KAJ7996678.1"/>
    </source>
</evidence>
<reference evidence="1" key="1">
    <citation type="submission" date="2021-05" db="EMBL/GenBank/DDBJ databases">
        <authorList>
            <person name="Pan Q."/>
            <person name="Jouanno E."/>
            <person name="Zahm M."/>
            <person name="Klopp C."/>
            <person name="Cabau C."/>
            <person name="Louis A."/>
            <person name="Berthelot C."/>
            <person name="Parey E."/>
            <person name="Roest Crollius H."/>
            <person name="Montfort J."/>
            <person name="Robinson-Rechavi M."/>
            <person name="Bouchez O."/>
            <person name="Lampietro C."/>
            <person name="Lopez Roques C."/>
            <person name="Donnadieu C."/>
            <person name="Postlethwait J."/>
            <person name="Bobe J."/>
            <person name="Dillon D."/>
            <person name="Chandos A."/>
            <person name="von Hippel F."/>
            <person name="Guiguen Y."/>
        </authorList>
    </citation>
    <scope>NUCLEOTIDE SEQUENCE</scope>
    <source>
        <strain evidence="1">YG-Jan2019</strain>
    </source>
</reference>
<dbReference type="EMBL" id="CM055747">
    <property type="protein sequence ID" value="KAJ7996678.1"/>
    <property type="molecule type" value="Genomic_DNA"/>
</dbReference>
<dbReference type="Proteomes" id="UP001157502">
    <property type="component" value="Chromosome 20"/>
</dbReference>
<evidence type="ECO:0000313" key="2">
    <source>
        <dbReference type="Proteomes" id="UP001157502"/>
    </source>
</evidence>
<organism evidence="1 2">
    <name type="scientific">Dallia pectoralis</name>
    <name type="common">Alaska blackfish</name>
    <dbReference type="NCBI Taxonomy" id="75939"/>
    <lineage>
        <taxon>Eukaryota</taxon>
        <taxon>Metazoa</taxon>
        <taxon>Chordata</taxon>
        <taxon>Craniata</taxon>
        <taxon>Vertebrata</taxon>
        <taxon>Euteleostomi</taxon>
        <taxon>Actinopterygii</taxon>
        <taxon>Neopterygii</taxon>
        <taxon>Teleostei</taxon>
        <taxon>Protacanthopterygii</taxon>
        <taxon>Esociformes</taxon>
        <taxon>Umbridae</taxon>
        <taxon>Dallia</taxon>
    </lineage>
</organism>
<keyword evidence="2" id="KW-1185">Reference proteome</keyword>
<accession>A0ACC2FZI8</accession>
<sequence length="682" mass="77539">MALAGLYKCDDDGNKYTANCFPIRSFFHQRKGGAGHWLVAHRNAVEHKHRNRPINGMKYGSKSIQSKCPGTSALPYGTLDAHLLLSLHCVDKPSDLCSVDISEQRLNLVMAEDLTSFENVAYVNASDNCLTIEPFGKFPSLRELELSLNCLRNVKLNAQEFPHLEALDLSYNNLSGDDILPIGLIPCLKVLHLTGNQLQFLPPNMAVHCNGTSQRTKDNDMGFQRLEVLMLDDNKLTSGVFSSLANLRRLQHLNLQGNHISEIPEVLPKSLQPKRYYQHESDKQHEIWNHCVFDDLDTNFMNANSDITEHLHQTVKNCIETEDEEEFSRADTLPLPELGFLNLADNKIVEEEALLSLALFPMLREVVIHSNPLTTQRSGDPPLLTYFLQERLGIHIRRNKPSAVIKPLMMFPIDSKWKIETTISKIPRVSLLRLLETPCTPAKHDSCPCEEKHAKCLFLPEGMSTNKTCCSSQSNDHAKEQESIRAADAAVESSDDTVKMEAPFFVTQVTDVQYASENHLLSDKYGVKEFEKNVIPEKLKGFELLLDAEPDPDMVEHGIQHTVRMLKQTLNTLLVYRDSIPNVDCIQKPYTHQEKRVEHRPGPRPKKHREERVEEMLNQMKERKAIRKIPLSSVLKGKGVSKEENEEALTLLMDMKKKYKMIYTQAVEQATQFEFQTISGQD</sequence>
<gene>
    <name evidence="1" type="ORF">DPEC_G00239520</name>
</gene>
<proteinExistence type="predicted"/>